<keyword evidence="6 10" id="KW-1133">Transmembrane helix</keyword>
<keyword evidence="4" id="KW-0256">Endoplasmic reticulum</keyword>
<comment type="similarity">
    <text evidence="9">Belongs to the SEC20 family.</text>
</comment>
<evidence type="ECO:0000313" key="12">
    <source>
        <dbReference type="EMBL" id="KAG5190350.1"/>
    </source>
</evidence>
<comment type="caution">
    <text evidence="12">The sequence shown here is derived from an EMBL/GenBank/DDBJ whole genome shotgun (WGS) entry which is preliminary data.</text>
</comment>
<evidence type="ECO:0000256" key="8">
    <source>
        <dbReference type="ARBA" id="ARBA00023136"/>
    </source>
</evidence>
<protein>
    <recommendedName>
        <fullName evidence="11">Sec20 C-terminal domain-containing protein</fullName>
    </recommendedName>
</protein>
<evidence type="ECO:0000259" key="11">
    <source>
        <dbReference type="Pfam" id="PF03908"/>
    </source>
</evidence>
<keyword evidence="5" id="KW-0931">ER-Golgi transport</keyword>
<evidence type="ECO:0000256" key="1">
    <source>
        <dbReference type="ARBA" id="ARBA00004163"/>
    </source>
</evidence>
<name>A0A835ZB28_9STRA</name>
<keyword evidence="2" id="KW-0813">Transport</keyword>
<evidence type="ECO:0000256" key="6">
    <source>
        <dbReference type="ARBA" id="ARBA00022989"/>
    </source>
</evidence>
<feature type="domain" description="Sec20 C-terminal" evidence="11">
    <location>
        <begin position="121"/>
        <end position="211"/>
    </location>
</feature>
<evidence type="ECO:0000256" key="3">
    <source>
        <dbReference type="ARBA" id="ARBA00022692"/>
    </source>
</evidence>
<sequence length="217" mass="23240">MQRIAEADRLLEDLSRRVKRLEAPAGDGTVATLSESSWQPPQDLQAFNKAAIRVVGQCREALEAASLEAQACSTAQNELDSLRTALRGALLQASRHVAQRRDARRDFLLAGAAEDDGSGDQSAAVASSLARSRRVMAEQVARMSSVAQLVGEQDQLLRDTAEEHKGVGGTVGRASMLLTRLNAQAIMDAVAMAASTAMFFAAVLYVIWARVPGFGLF</sequence>
<dbReference type="GO" id="GO:0005484">
    <property type="term" value="F:SNAP receptor activity"/>
    <property type="evidence" value="ECO:0007669"/>
    <property type="project" value="InterPro"/>
</dbReference>
<evidence type="ECO:0000256" key="4">
    <source>
        <dbReference type="ARBA" id="ARBA00022824"/>
    </source>
</evidence>
<dbReference type="InterPro" id="IPR005606">
    <property type="entry name" value="Sec20"/>
</dbReference>
<evidence type="ECO:0000256" key="5">
    <source>
        <dbReference type="ARBA" id="ARBA00022892"/>
    </source>
</evidence>
<evidence type="ECO:0000256" key="9">
    <source>
        <dbReference type="ARBA" id="ARBA00037934"/>
    </source>
</evidence>
<comment type="subcellular location">
    <subcellularLocation>
        <location evidence="1">Endoplasmic reticulum membrane</location>
        <topology evidence="1">Single-pass type IV membrane protein</topology>
    </subcellularLocation>
</comment>
<dbReference type="PANTHER" id="PTHR12825">
    <property type="entry name" value="BNIP1-RELATED"/>
    <property type="match status" value="1"/>
</dbReference>
<evidence type="ECO:0000256" key="2">
    <source>
        <dbReference type="ARBA" id="ARBA00022448"/>
    </source>
</evidence>
<keyword evidence="7" id="KW-0175">Coiled coil</keyword>
<dbReference type="GO" id="GO:0006890">
    <property type="term" value="P:retrograde vesicle-mediated transport, Golgi to endoplasmic reticulum"/>
    <property type="evidence" value="ECO:0007669"/>
    <property type="project" value="InterPro"/>
</dbReference>
<dbReference type="GO" id="GO:0031201">
    <property type="term" value="C:SNARE complex"/>
    <property type="evidence" value="ECO:0007669"/>
    <property type="project" value="TreeGrafter"/>
</dbReference>
<keyword evidence="3 10" id="KW-0812">Transmembrane</keyword>
<evidence type="ECO:0000313" key="13">
    <source>
        <dbReference type="Proteomes" id="UP000664859"/>
    </source>
</evidence>
<evidence type="ECO:0000256" key="10">
    <source>
        <dbReference type="SAM" id="Phobius"/>
    </source>
</evidence>
<dbReference type="GO" id="GO:0005789">
    <property type="term" value="C:endoplasmic reticulum membrane"/>
    <property type="evidence" value="ECO:0007669"/>
    <property type="project" value="UniProtKB-SubCell"/>
</dbReference>
<dbReference type="InterPro" id="IPR056173">
    <property type="entry name" value="Sec20_C"/>
</dbReference>
<keyword evidence="13" id="KW-1185">Reference proteome</keyword>
<feature type="transmembrane region" description="Helical" evidence="10">
    <location>
        <begin position="185"/>
        <end position="208"/>
    </location>
</feature>
<organism evidence="12 13">
    <name type="scientific">Tribonema minus</name>
    <dbReference type="NCBI Taxonomy" id="303371"/>
    <lineage>
        <taxon>Eukaryota</taxon>
        <taxon>Sar</taxon>
        <taxon>Stramenopiles</taxon>
        <taxon>Ochrophyta</taxon>
        <taxon>PX clade</taxon>
        <taxon>Xanthophyceae</taxon>
        <taxon>Tribonematales</taxon>
        <taxon>Tribonemataceae</taxon>
        <taxon>Tribonema</taxon>
    </lineage>
</organism>
<dbReference type="EMBL" id="JAFCMP010000035">
    <property type="protein sequence ID" value="KAG5190350.1"/>
    <property type="molecule type" value="Genomic_DNA"/>
</dbReference>
<dbReference type="Pfam" id="PF03908">
    <property type="entry name" value="Sec20"/>
    <property type="match status" value="1"/>
</dbReference>
<gene>
    <name evidence="12" type="ORF">JKP88DRAFT_275216</name>
</gene>
<keyword evidence="8 10" id="KW-0472">Membrane</keyword>
<dbReference type="PANTHER" id="PTHR12825:SF0">
    <property type="entry name" value="VESICLE TRANSPORT PROTEIN SEC20"/>
    <property type="match status" value="1"/>
</dbReference>
<reference evidence="12" key="1">
    <citation type="submission" date="2021-02" db="EMBL/GenBank/DDBJ databases">
        <title>First Annotated Genome of the Yellow-green Alga Tribonema minus.</title>
        <authorList>
            <person name="Mahan K.M."/>
        </authorList>
    </citation>
    <scope>NUCLEOTIDE SEQUENCE</scope>
    <source>
        <strain evidence="12">UTEX B ZZ1240</strain>
    </source>
</reference>
<evidence type="ECO:0000256" key="7">
    <source>
        <dbReference type="ARBA" id="ARBA00023054"/>
    </source>
</evidence>
<accession>A0A835ZB28</accession>
<dbReference type="Proteomes" id="UP000664859">
    <property type="component" value="Unassembled WGS sequence"/>
</dbReference>
<proteinExistence type="inferred from homology"/>
<dbReference type="AlphaFoldDB" id="A0A835ZB28"/>